<feature type="compositionally biased region" description="Basic and acidic residues" evidence="1">
    <location>
        <begin position="8"/>
        <end position="22"/>
    </location>
</feature>
<evidence type="ECO:0000256" key="1">
    <source>
        <dbReference type="SAM" id="MobiDB-lite"/>
    </source>
</evidence>
<sequence>QRPADGPLEDRGELEGRADPRRRPARQPPGGPPRRHRRGGRDSQGPSAVRAHHPHPLRAFSHRGAGDRPPGGRRDL</sequence>
<dbReference type="AlphaFoldDB" id="A0A6J4UQJ1"/>
<protein>
    <submittedName>
        <fullName evidence="2">Predicted ATPase related to phosphate starvation-inducible protein PhoH</fullName>
    </submittedName>
</protein>
<reference evidence="2" key="1">
    <citation type="submission" date="2020-02" db="EMBL/GenBank/DDBJ databases">
        <authorList>
            <person name="Meier V. D."/>
        </authorList>
    </citation>
    <scope>NUCLEOTIDE SEQUENCE</scope>
    <source>
        <strain evidence="2">AVDCRST_MAG88</strain>
    </source>
</reference>
<dbReference type="EMBL" id="CADCWM010000405">
    <property type="protein sequence ID" value="CAA9556956.1"/>
    <property type="molecule type" value="Genomic_DNA"/>
</dbReference>
<accession>A0A6J4UQJ1</accession>
<evidence type="ECO:0000313" key="2">
    <source>
        <dbReference type="EMBL" id="CAA9556956.1"/>
    </source>
</evidence>
<feature type="region of interest" description="Disordered" evidence="1">
    <location>
        <begin position="1"/>
        <end position="76"/>
    </location>
</feature>
<name>A0A6J4UQJ1_9BACT</name>
<organism evidence="2">
    <name type="scientific">uncultured Thermomicrobiales bacterium</name>
    <dbReference type="NCBI Taxonomy" id="1645740"/>
    <lineage>
        <taxon>Bacteria</taxon>
        <taxon>Pseudomonadati</taxon>
        <taxon>Thermomicrobiota</taxon>
        <taxon>Thermomicrobia</taxon>
        <taxon>Thermomicrobiales</taxon>
        <taxon>environmental samples</taxon>
    </lineage>
</organism>
<proteinExistence type="predicted"/>
<feature type="non-terminal residue" evidence="2">
    <location>
        <position position="76"/>
    </location>
</feature>
<feature type="non-terminal residue" evidence="2">
    <location>
        <position position="1"/>
    </location>
</feature>
<feature type="compositionally biased region" description="Basic and acidic residues" evidence="1">
    <location>
        <begin position="64"/>
        <end position="76"/>
    </location>
</feature>
<gene>
    <name evidence="2" type="ORF">AVDCRST_MAG88-1186</name>
</gene>